<keyword evidence="2" id="KW-0812">Transmembrane</keyword>
<evidence type="ECO:0000259" key="3">
    <source>
        <dbReference type="Pfam" id="PF01478"/>
    </source>
</evidence>
<reference evidence="4 5" key="1">
    <citation type="submission" date="2018-10" db="EMBL/GenBank/DDBJ databases">
        <title>Genomic Encyclopedia of Type Strains, Phase IV (KMG-IV): sequencing the most valuable type-strain genomes for metagenomic binning, comparative biology and taxonomic classification.</title>
        <authorList>
            <person name="Goeker M."/>
        </authorList>
    </citation>
    <scope>NUCLEOTIDE SEQUENCE [LARGE SCALE GENOMIC DNA]</scope>
    <source>
        <strain evidence="4 5">DSM 23800</strain>
    </source>
</reference>
<dbReference type="Proteomes" id="UP000280099">
    <property type="component" value="Unassembled WGS sequence"/>
</dbReference>
<comment type="caution">
    <text evidence="4">The sequence shown here is derived from an EMBL/GenBank/DDBJ whole genome shotgun (WGS) entry which is preliminary data.</text>
</comment>
<evidence type="ECO:0000256" key="2">
    <source>
        <dbReference type="SAM" id="Phobius"/>
    </source>
</evidence>
<dbReference type="GO" id="GO:0006465">
    <property type="term" value="P:signal peptide processing"/>
    <property type="evidence" value="ECO:0007669"/>
    <property type="project" value="TreeGrafter"/>
</dbReference>
<dbReference type="PANTHER" id="PTHR30487:SF0">
    <property type="entry name" value="PREPILIN LEADER PEPTIDASE_N-METHYLTRANSFERASE-RELATED"/>
    <property type="match status" value="1"/>
</dbReference>
<feature type="transmembrane region" description="Helical" evidence="2">
    <location>
        <begin position="115"/>
        <end position="135"/>
    </location>
</feature>
<keyword evidence="5" id="KW-1185">Reference proteome</keyword>
<evidence type="ECO:0000256" key="1">
    <source>
        <dbReference type="ARBA" id="ARBA00005801"/>
    </source>
</evidence>
<evidence type="ECO:0000313" key="4">
    <source>
        <dbReference type="EMBL" id="RKR77308.1"/>
    </source>
</evidence>
<keyword evidence="2" id="KW-1133">Transmembrane helix</keyword>
<dbReference type="GO" id="GO:0005886">
    <property type="term" value="C:plasma membrane"/>
    <property type="evidence" value="ECO:0007669"/>
    <property type="project" value="TreeGrafter"/>
</dbReference>
<sequence length="157" mass="18248">MILPLLILTPFYFQHSSEEIIVISMILIYLSLLDYTYYLTEIKYIAIIFTLSITHILTNNTVNLYENIVCLLFTILFFISFNYIAEWIMQREAMGFGDILLLIALSPLFTIEKIALLLFIASLAGILFYSGYYLFKKEKLVKLPFIPFITIGFILTI</sequence>
<name>A0A420XJI8_9PAST</name>
<dbReference type="AlphaFoldDB" id="A0A420XJI8"/>
<protein>
    <submittedName>
        <fullName evidence="4">Type IV leader peptidase family protein</fullName>
    </submittedName>
</protein>
<feature type="transmembrane region" description="Helical" evidence="2">
    <location>
        <begin position="20"/>
        <end position="37"/>
    </location>
</feature>
<dbReference type="EMBL" id="RBJC01000004">
    <property type="protein sequence ID" value="RKR77308.1"/>
    <property type="molecule type" value="Genomic_DNA"/>
</dbReference>
<dbReference type="Pfam" id="PF01478">
    <property type="entry name" value="Peptidase_A24"/>
    <property type="match status" value="1"/>
</dbReference>
<comment type="similarity">
    <text evidence="1">Belongs to the peptidase A24 family.</text>
</comment>
<dbReference type="InterPro" id="IPR050882">
    <property type="entry name" value="Prepilin_peptidase/N-MTase"/>
</dbReference>
<dbReference type="InterPro" id="IPR000045">
    <property type="entry name" value="Prepilin_IV_endopep_pep"/>
</dbReference>
<keyword evidence="2" id="KW-0472">Membrane</keyword>
<proteinExistence type="inferred from homology"/>
<accession>A0A420XJI8</accession>
<dbReference type="PANTHER" id="PTHR30487">
    <property type="entry name" value="TYPE 4 PREPILIN-LIKE PROTEINS LEADER PEPTIDE-PROCESSING ENZYME"/>
    <property type="match status" value="1"/>
</dbReference>
<feature type="transmembrane region" description="Helical" evidence="2">
    <location>
        <begin position="64"/>
        <end position="85"/>
    </location>
</feature>
<evidence type="ECO:0000313" key="5">
    <source>
        <dbReference type="Proteomes" id="UP000280099"/>
    </source>
</evidence>
<dbReference type="GO" id="GO:0004190">
    <property type="term" value="F:aspartic-type endopeptidase activity"/>
    <property type="evidence" value="ECO:0007669"/>
    <property type="project" value="InterPro"/>
</dbReference>
<gene>
    <name evidence="4" type="ORF">DES31_0637</name>
</gene>
<feature type="domain" description="Prepilin type IV endopeptidase peptidase" evidence="3">
    <location>
        <begin position="21"/>
        <end position="128"/>
    </location>
</feature>
<organism evidence="4 5">
    <name type="scientific">Otariodibacter oris</name>
    <dbReference type="NCBI Taxonomy" id="1032623"/>
    <lineage>
        <taxon>Bacteria</taxon>
        <taxon>Pseudomonadati</taxon>
        <taxon>Pseudomonadota</taxon>
        <taxon>Gammaproteobacteria</taxon>
        <taxon>Pasteurellales</taxon>
        <taxon>Pasteurellaceae</taxon>
        <taxon>Otariodibacter</taxon>
    </lineage>
</organism>